<reference evidence="7" key="2">
    <citation type="submission" date="2021-04" db="EMBL/GenBank/DDBJ databases">
        <authorList>
            <person name="Gilroy R."/>
        </authorList>
    </citation>
    <scope>NUCLEOTIDE SEQUENCE</scope>
    <source>
        <strain evidence="7">CHK193-4272</strain>
    </source>
</reference>
<dbReference type="PANTHER" id="PTHR36541">
    <property type="entry name" value="SUPEROXIDE REDUCTASE-RELATED"/>
    <property type="match status" value="1"/>
</dbReference>
<protein>
    <submittedName>
        <fullName evidence="7">Desulfoferrodoxin</fullName>
    </submittedName>
</protein>
<evidence type="ECO:0000313" key="7">
    <source>
        <dbReference type="EMBL" id="HIV61561.1"/>
    </source>
</evidence>
<dbReference type="InterPro" id="IPR051233">
    <property type="entry name" value="Desulfoferrodoxin_SOR"/>
</dbReference>
<dbReference type="GO" id="GO:0005506">
    <property type="term" value="F:iron ion binding"/>
    <property type="evidence" value="ECO:0007669"/>
    <property type="project" value="InterPro"/>
</dbReference>
<dbReference type="SUPFAM" id="SSF49367">
    <property type="entry name" value="Superoxide reductase-like"/>
    <property type="match status" value="1"/>
</dbReference>
<name>A0A9D1THQ2_9FIRM</name>
<dbReference type="EMBL" id="DXIE01000015">
    <property type="protein sequence ID" value="HIV61561.1"/>
    <property type="molecule type" value="Genomic_DNA"/>
</dbReference>
<evidence type="ECO:0000256" key="1">
    <source>
        <dbReference type="ARBA" id="ARBA00005941"/>
    </source>
</evidence>
<evidence type="ECO:0000313" key="8">
    <source>
        <dbReference type="Proteomes" id="UP000886808"/>
    </source>
</evidence>
<dbReference type="Proteomes" id="UP000886808">
    <property type="component" value="Unassembled WGS sequence"/>
</dbReference>
<comment type="caution">
    <text evidence="7">The sequence shown here is derived from an EMBL/GenBank/DDBJ whole genome shotgun (WGS) entry which is preliminary data.</text>
</comment>
<sequence length="123" mass="13772">MKFYICNHCKNLVYMVKDVGVPIVCCGQKMEELKANTVEASGEKHIPVAKFENGVVSVNVGSVDHPMLPEHYIEWVALETEKGSQIVYLKPEQKPSAEFCVGDDKPVAVYAYCNLHGLWKSEI</sequence>
<evidence type="ECO:0000259" key="6">
    <source>
        <dbReference type="Pfam" id="PF01880"/>
    </source>
</evidence>
<dbReference type="AlphaFoldDB" id="A0A9D1THQ2"/>
<keyword evidence="4" id="KW-0249">Electron transport</keyword>
<evidence type="ECO:0000256" key="3">
    <source>
        <dbReference type="ARBA" id="ARBA00022723"/>
    </source>
</evidence>
<dbReference type="SUPFAM" id="SSF57802">
    <property type="entry name" value="Rubredoxin-like"/>
    <property type="match status" value="1"/>
</dbReference>
<keyword evidence="5" id="KW-0408">Iron</keyword>
<proteinExistence type="inferred from homology"/>
<gene>
    <name evidence="7" type="ORF">H9746_01755</name>
</gene>
<dbReference type="Gene3D" id="2.60.40.730">
    <property type="entry name" value="SOR catalytic domain"/>
    <property type="match status" value="1"/>
</dbReference>
<evidence type="ECO:0000256" key="5">
    <source>
        <dbReference type="ARBA" id="ARBA00023004"/>
    </source>
</evidence>
<dbReference type="Pfam" id="PF01880">
    <property type="entry name" value="Desulfoferrodox"/>
    <property type="match status" value="1"/>
</dbReference>
<dbReference type="InterPro" id="IPR002742">
    <property type="entry name" value="Desulfoferrodoxin_Fe-bd_dom"/>
</dbReference>
<evidence type="ECO:0000256" key="2">
    <source>
        <dbReference type="ARBA" id="ARBA00022448"/>
    </source>
</evidence>
<keyword evidence="2" id="KW-0813">Transport</keyword>
<accession>A0A9D1THQ2</accession>
<comment type="similarity">
    <text evidence="1">Belongs to the desulfoferrodoxin family.</text>
</comment>
<dbReference type="GO" id="GO:0016491">
    <property type="term" value="F:oxidoreductase activity"/>
    <property type="evidence" value="ECO:0007669"/>
    <property type="project" value="InterPro"/>
</dbReference>
<evidence type="ECO:0000256" key="4">
    <source>
        <dbReference type="ARBA" id="ARBA00022982"/>
    </source>
</evidence>
<keyword evidence="3" id="KW-0479">Metal-binding</keyword>
<dbReference type="InterPro" id="IPR036073">
    <property type="entry name" value="Desulfoferrodoxin_Fe-bd_dom_sf"/>
</dbReference>
<organism evidence="7 8">
    <name type="scientific">Candidatus Butyricicoccus avistercoris</name>
    <dbReference type="NCBI Taxonomy" id="2838518"/>
    <lineage>
        <taxon>Bacteria</taxon>
        <taxon>Bacillati</taxon>
        <taxon>Bacillota</taxon>
        <taxon>Clostridia</taxon>
        <taxon>Eubacteriales</taxon>
        <taxon>Butyricicoccaceae</taxon>
        <taxon>Butyricicoccus</taxon>
    </lineage>
</organism>
<feature type="domain" description="Desulfoferrodoxin ferrous iron-binding" evidence="6">
    <location>
        <begin position="38"/>
        <end position="121"/>
    </location>
</feature>
<dbReference type="PANTHER" id="PTHR36541:SF1">
    <property type="entry name" value="SUPEROXIDE REDUCTASE-RELATED"/>
    <property type="match status" value="1"/>
</dbReference>
<reference evidence="7" key="1">
    <citation type="journal article" date="2021" name="PeerJ">
        <title>Extensive microbial diversity within the chicken gut microbiome revealed by metagenomics and culture.</title>
        <authorList>
            <person name="Gilroy R."/>
            <person name="Ravi A."/>
            <person name="Getino M."/>
            <person name="Pursley I."/>
            <person name="Horton D.L."/>
            <person name="Alikhan N.F."/>
            <person name="Baker D."/>
            <person name="Gharbi K."/>
            <person name="Hall N."/>
            <person name="Watson M."/>
            <person name="Adriaenssens E.M."/>
            <person name="Foster-Nyarko E."/>
            <person name="Jarju S."/>
            <person name="Secka A."/>
            <person name="Antonio M."/>
            <person name="Oren A."/>
            <person name="Chaudhuri R.R."/>
            <person name="La Ragione R."/>
            <person name="Hildebrand F."/>
            <person name="Pallen M.J."/>
        </authorList>
    </citation>
    <scope>NUCLEOTIDE SEQUENCE</scope>
    <source>
        <strain evidence="7">CHK193-4272</strain>
    </source>
</reference>